<sequence length="294" mass="32563">MRISVSSTLSGITTGDRKQPDAAATATRRLKLLSYNIQTGIATNGYRHYLTHSWKHVLPCPKRLDNLDRIGKLVGGFDIVGLQEVDGGSLRSGFINQTEYLAMSARFPYWYDQTNRNLGKLGQHSTGLLSRLRPAEVTEVKLPGMIPGRGALTVRFGYGADALILVIAHLALGRRARFRQLECIADVIGSYRHAIVMGDMNCGTDSREIDWLVRHTVLREPPHDLPTFPSWRPSRNLDQILVSSSLKVERIEALNCSFSDHLPIVMEIALPMELSWFDDQTAAAPMLSVAGVAA</sequence>
<feature type="region of interest" description="Disordered" evidence="1">
    <location>
        <begin position="1"/>
        <end position="20"/>
    </location>
</feature>
<dbReference type="InterPro" id="IPR051916">
    <property type="entry name" value="GPI-anchor_lipid_remodeler"/>
</dbReference>
<evidence type="ECO:0000313" key="3">
    <source>
        <dbReference type="EMBL" id="BAV34619.1"/>
    </source>
</evidence>
<dbReference type="InterPro" id="IPR036691">
    <property type="entry name" value="Endo/exonu/phosph_ase_sf"/>
</dbReference>
<evidence type="ECO:0000313" key="4">
    <source>
        <dbReference type="Proteomes" id="UP000243180"/>
    </source>
</evidence>
<keyword evidence="3" id="KW-0540">Nuclease</keyword>
<dbReference type="RefSeq" id="WP_096361341.1">
    <property type="nucleotide sequence ID" value="NZ_AP014879.1"/>
</dbReference>
<organism evidence="3 4">
    <name type="scientific">Sulfuricaulis limicola</name>
    <dbReference type="NCBI Taxonomy" id="1620215"/>
    <lineage>
        <taxon>Bacteria</taxon>
        <taxon>Pseudomonadati</taxon>
        <taxon>Pseudomonadota</taxon>
        <taxon>Gammaproteobacteria</taxon>
        <taxon>Acidiferrobacterales</taxon>
        <taxon>Acidiferrobacteraceae</taxon>
        <taxon>Sulfuricaulis</taxon>
    </lineage>
</organism>
<evidence type="ECO:0000259" key="2">
    <source>
        <dbReference type="Pfam" id="PF03372"/>
    </source>
</evidence>
<evidence type="ECO:0000256" key="1">
    <source>
        <dbReference type="SAM" id="MobiDB-lite"/>
    </source>
</evidence>
<keyword evidence="3" id="KW-0255">Endonuclease</keyword>
<gene>
    <name evidence="3" type="ORF">SCL_2336</name>
</gene>
<protein>
    <submittedName>
        <fullName evidence="3">Endonuclease</fullName>
    </submittedName>
</protein>
<name>A0A1B4XIK6_9GAMM</name>
<dbReference type="KEGG" id="slim:SCL_2336"/>
<feature type="compositionally biased region" description="Polar residues" evidence="1">
    <location>
        <begin position="1"/>
        <end position="13"/>
    </location>
</feature>
<dbReference type="GO" id="GO:0006506">
    <property type="term" value="P:GPI anchor biosynthetic process"/>
    <property type="evidence" value="ECO:0007669"/>
    <property type="project" value="TreeGrafter"/>
</dbReference>
<dbReference type="GO" id="GO:0016020">
    <property type="term" value="C:membrane"/>
    <property type="evidence" value="ECO:0007669"/>
    <property type="project" value="GOC"/>
</dbReference>
<keyword evidence="3" id="KW-0378">Hydrolase</keyword>
<proteinExistence type="predicted"/>
<dbReference type="AlphaFoldDB" id="A0A1B4XIK6"/>
<dbReference type="EMBL" id="AP014879">
    <property type="protein sequence ID" value="BAV34619.1"/>
    <property type="molecule type" value="Genomic_DNA"/>
</dbReference>
<dbReference type="Pfam" id="PF03372">
    <property type="entry name" value="Exo_endo_phos"/>
    <property type="match status" value="1"/>
</dbReference>
<dbReference type="OrthoDB" id="5293344at2"/>
<dbReference type="PANTHER" id="PTHR14859:SF15">
    <property type="entry name" value="ENDONUCLEASE_EXONUCLEASE_PHOSPHATASE DOMAIN-CONTAINING PROTEIN"/>
    <property type="match status" value="1"/>
</dbReference>
<feature type="domain" description="Endonuclease/exonuclease/phosphatase" evidence="2">
    <location>
        <begin position="33"/>
        <end position="261"/>
    </location>
</feature>
<keyword evidence="4" id="KW-1185">Reference proteome</keyword>
<dbReference type="InParanoid" id="A0A1B4XIK6"/>
<dbReference type="Gene3D" id="3.60.10.10">
    <property type="entry name" value="Endonuclease/exonuclease/phosphatase"/>
    <property type="match status" value="1"/>
</dbReference>
<dbReference type="Proteomes" id="UP000243180">
    <property type="component" value="Chromosome"/>
</dbReference>
<dbReference type="GO" id="GO:0004519">
    <property type="term" value="F:endonuclease activity"/>
    <property type="evidence" value="ECO:0007669"/>
    <property type="project" value="UniProtKB-KW"/>
</dbReference>
<dbReference type="InterPro" id="IPR005135">
    <property type="entry name" value="Endo/exonuclease/phosphatase"/>
</dbReference>
<reference evidence="3 4" key="1">
    <citation type="submission" date="2015-05" db="EMBL/GenBank/DDBJ databases">
        <title>Complete genome sequence of a sulfur-oxidizing gammaproteobacterium strain HA5.</title>
        <authorList>
            <person name="Miura A."/>
            <person name="Kojima H."/>
            <person name="Fukui M."/>
        </authorList>
    </citation>
    <scope>NUCLEOTIDE SEQUENCE [LARGE SCALE GENOMIC DNA]</scope>
    <source>
        <strain evidence="3 4">HA5</strain>
    </source>
</reference>
<dbReference type="SUPFAM" id="SSF56219">
    <property type="entry name" value="DNase I-like"/>
    <property type="match status" value="1"/>
</dbReference>
<dbReference type="PANTHER" id="PTHR14859">
    <property type="entry name" value="CALCOFLUOR WHITE HYPERSENSITIVE PROTEIN PRECURSOR"/>
    <property type="match status" value="1"/>
</dbReference>
<accession>A0A1B4XIK6</accession>